<organism evidence="2 3">
    <name type="scientific">Fermentimicrarchaeum limneticum</name>
    <dbReference type="NCBI Taxonomy" id="2795018"/>
    <lineage>
        <taxon>Archaea</taxon>
        <taxon>Candidatus Micrarchaeota</taxon>
        <taxon>Candidatus Fermentimicrarchaeales</taxon>
        <taxon>Candidatus Fermentimicrarchaeaceae</taxon>
        <taxon>Candidatus Fermentimicrarchaeum</taxon>
    </lineage>
</organism>
<evidence type="ECO:0000256" key="1">
    <source>
        <dbReference type="SAM" id="Coils"/>
    </source>
</evidence>
<name>A0A7D5XL66_FERL1</name>
<reference evidence="3" key="1">
    <citation type="submission" date="2020-07" db="EMBL/GenBank/DDBJ databases">
        <title>Metabolic diversity and evolutionary history of the archaeal phylum ###Micrarchaeota### uncovered from a freshwater lake metagenome.</title>
        <authorList>
            <person name="Kadnikov V.V."/>
            <person name="Savvichev A.S."/>
            <person name="Mardanov A.V."/>
            <person name="Beletsky A.V."/>
            <person name="Chupakov A.V."/>
            <person name="Kokryatskaya N.M."/>
            <person name="Pimenov N.V."/>
            <person name="Ravin N.V."/>
        </authorList>
    </citation>
    <scope>NUCLEOTIDE SEQUENCE [LARGE SCALE GENOMIC DNA]</scope>
</reference>
<dbReference type="Proteomes" id="UP000510821">
    <property type="component" value="Chromosome"/>
</dbReference>
<feature type="coiled-coil region" evidence="1">
    <location>
        <begin position="153"/>
        <end position="235"/>
    </location>
</feature>
<dbReference type="InterPro" id="IPR007408">
    <property type="entry name" value="DUF460"/>
</dbReference>
<keyword evidence="1" id="KW-0175">Coiled coil</keyword>
<dbReference type="KEGG" id="flt:Sv326_0193"/>
<accession>A0A7D5XL66</accession>
<dbReference type="PANTHER" id="PTHR40707">
    <property type="entry name" value="POSSIBLE NUCLEASE OF RNASE H FOLD, RUVC/YQGF FAMILY"/>
    <property type="match status" value="1"/>
</dbReference>
<evidence type="ECO:0000313" key="2">
    <source>
        <dbReference type="EMBL" id="QLJ52368.1"/>
    </source>
</evidence>
<protein>
    <submittedName>
        <fullName evidence="2">Uncharacterized protein</fullName>
    </submittedName>
</protein>
<dbReference type="Pfam" id="PF04312">
    <property type="entry name" value="DUF460"/>
    <property type="match status" value="1"/>
</dbReference>
<dbReference type="EMBL" id="CP058998">
    <property type="protein sequence ID" value="QLJ52368.1"/>
    <property type="molecule type" value="Genomic_DNA"/>
</dbReference>
<gene>
    <name evidence="2" type="ORF">Sv326_0193</name>
</gene>
<dbReference type="PANTHER" id="PTHR40707:SF1">
    <property type="entry name" value="DUF460 DOMAIN-CONTAINING PROTEIN"/>
    <property type="match status" value="1"/>
</dbReference>
<evidence type="ECO:0000313" key="3">
    <source>
        <dbReference type="Proteomes" id="UP000510821"/>
    </source>
</evidence>
<proteinExistence type="predicted"/>
<sequence>MRKLSIGSRREMGREGLADVISREGTPSLLACDVNPAPDMLIKLASYFNARLSVPDRDMGDREKSGLVKGMRFSNEHERDAAAAAIRAFRFYENKLRQIDRILKERNLTDKADEVKHLVLNNTSLSNALLMIDIEREIEMPKVKSREEAVINLDKKNKQLKELLVSNAELRKALDILEDENAALKEKLKLLERGVFERLARDREFRKKEIEIMRLKDKKSRKKEVREESKSEEGELDIEGIVEEYRGKHKHL</sequence>
<dbReference type="AlphaFoldDB" id="A0A7D5XL66"/>